<evidence type="ECO:0000313" key="3">
    <source>
        <dbReference type="Proteomes" id="UP000076532"/>
    </source>
</evidence>
<feature type="compositionally biased region" description="Low complexity" evidence="1">
    <location>
        <begin position="245"/>
        <end position="255"/>
    </location>
</feature>
<evidence type="ECO:0000256" key="1">
    <source>
        <dbReference type="SAM" id="MobiDB-lite"/>
    </source>
</evidence>
<protein>
    <submittedName>
        <fullName evidence="2">Uncharacterized protein</fullName>
    </submittedName>
</protein>
<feature type="compositionally biased region" description="Acidic residues" evidence="1">
    <location>
        <begin position="80"/>
        <end position="118"/>
    </location>
</feature>
<organism evidence="2 3">
    <name type="scientific">Athelia psychrophila</name>
    <dbReference type="NCBI Taxonomy" id="1759441"/>
    <lineage>
        <taxon>Eukaryota</taxon>
        <taxon>Fungi</taxon>
        <taxon>Dikarya</taxon>
        <taxon>Basidiomycota</taxon>
        <taxon>Agaricomycotina</taxon>
        <taxon>Agaricomycetes</taxon>
        <taxon>Agaricomycetidae</taxon>
        <taxon>Atheliales</taxon>
        <taxon>Atheliaceae</taxon>
        <taxon>Athelia</taxon>
    </lineage>
</organism>
<dbReference type="EMBL" id="KV417669">
    <property type="protein sequence ID" value="KZP11034.1"/>
    <property type="molecule type" value="Genomic_DNA"/>
</dbReference>
<feature type="region of interest" description="Disordered" evidence="1">
    <location>
        <begin position="1"/>
        <end position="264"/>
    </location>
</feature>
<gene>
    <name evidence="2" type="ORF">FIBSPDRAFT_937726</name>
</gene>
<proteinExistence type="predicted"/>
<dbReference type="Proteomes" id="UP000076532">
    <property type="component" value="Unassembled WGS sequence"/>
</dbReference>
<feature type="compositionally biased region" description="Low complexity" evidence="1">
    <location>
        <begin position="199"/>
        <end position="227"/>
    </location>
</feature>
<feature type="compositionally biased region" description="Basic and acidic residues" evidence="1">
    <location>
        <begin position="32"/>
        <end position="43"/>
    </location>
</feature>
<sequence length="460" mass="49536">MTRRPRGARTAQRSVRAEAAKDEWQGRCALRHIAEDSHEDARARPGKSRAQTTKSQANAPVFVSENKANVNLDNVMAFDGDGEGSSEGNDAEGEVDGDEDEDEPDESAGDGDEAEDMDDSTRPPSPRIRTEEVEPQQTARFGGIGSGAKAQGNEFSRLRRAPSFTKGGSDSKPQENEVNAIPGSSKGGIGSKSQASNVSSGSIKGGISSSSSAPAAPTSTSTRESSPFPASASGPLPPAFGAKHSAPSAASTPLPAHERAPKEVKTKIEHKTYEQIVAEAGMEPSSSAGVGLIIDATGSTTLSTDPTRIPEVRHNLQLIAESCKSHLDGLARERKALGERKCWLTNEDIRPRKQEAELLISRLQQINLDVELINSQAKEMASVYEFDRYRLDEIVAAAITPSVRCMVAQWNPLEEPPAFISTFRNRRRALKLGIGLTSLWLLLSWRRIAPIKRYSISVDS</sequence>
<reference evidence="2 3" key="1">
    <citation type="journal article" date="2016" name="Mol. Biol. Evol.">
        <title>Comparative Genomics of Early-Diverging Mushroom-Forming Fungi Provides Insights into the Origins of Lignocellulose Decay Capabilities.</title>
        <authorList>
            <person name="Nagy L.G."/>
            <person name="Riley R."/>
            <person name="Tritt A."/>
            <person name="Adam C."/>
            <person name="Daum C."/>
            <person name="Floudas D."/>
            <person name="Sun H."/>
            <person name="Yadav J.S."/>
            <person name="Pangilinan J."/>
            <person name="Larsson K.H."/>
            <person name="Matsuura K."/>
            <person name="Barry K."/>
            <person name="Labutti K."/>
            <person name="Kuo R."/>
            <person name="Ohm R.A."/>
            <person name="Bhattacharya S.S."/>
            <person name="Shirouzu T."/>
            <person name="Yoshinaga Y."/>
            <person name="Martin F.M."/>
            <person name="Grigoriev I.V."/>
            <person name="Hibbett D.S."/>
        </authorList>
    </citation>
    <scope>NUCLEOTIDE SEQUENCE [LARGE SCALE GENOMIC DNA]</scope>
    <source>
        <strain evidence="2 3">CBS 109695</strain>
    </source>
</reference>
<dbReference type="AlphaFoldDB" id="A0A165ZXJ9"/>
<accession>A0A165ZXJ9</accession>
<feature type="compositionally biased region" description="Basic and acidic residues" evidence="1">
    <location>
        <begin position="15"/>
        <end position="25"/>
    </location>
</feature>
<feature type="compositionally biased region" description="Polar residues" evidence="1">
    <location>
        <begin position="49"/>
        <end position="58"/>
    </location>
</feature>
<name>A0A165ZXJ9_9AGAM</name>
<evidence type="ECO:0000313" key="2">
    <source>
        <dbReference type="EMBL" id="KZP11034.1"/>
    </source>
</evidence>
<keyword evidence="3" id="KW-1185">Reference proteome</keyword>
<dbReference type="STRING" id="436010.A0A165ZXJ9"/>
<dbReference type="OrthoDB" id="4822at2759"/>